<name>A0ABV0NIK3_9TELE</name>
<feature type="region of interest" description="Disordered" evidence="1">
    <location>
        <begin position="41"/>
        <end position="63"/>
    </location>
</feature>
<sequence length="63" mass="6725">GPSAQDKQTNWSKENIPPSDQKTNGDSQAVSSCIIPINVTGTAAPSRRRIRAQRSHQGIPASL</sequence>
<evidence type="ECO:0000313" key="2">
    <source>
        <dbReference type="EMBL" id="MEQ2171242.1"/>
    </source>
</evidence>
<accession>A0ABV0NIK3</accession>
<evidence type="ECO:0000256" key="1">
    <source>
        <dbReference type="SAM" id="MobiDB-lite"/>
    </source>
</evidence>
<proteinExistence type="predicted"/>
<feature type="non-terminal residue" evidence="2">
    <location>
        <position position="1"/>
    </location>
</feature>
<reference evidence="2 3" key="1">
    <citation type="submission" date="2021-06" db="EMBL/GenBank/DDBJ databases">
        <authorList>
            <person name="Palmer J.M."/>
        </authorList>
    </citation>
    <scope>NUCLEOTIDE SEQUENCE [LARGE SCALE GENOMIC DNA]</scope>
    <source>
        <strain evidence="2 3">GA_2019</strain>
        <tissue evidence="2">Muscle</tissue>
    </source>
</reference>
<protein>
    <submittedName>
        <fullName evidence="2">Uncharacterized protein</fullName>
    </submittedName>
</protein>
<gene>
    <name evidence="2" type="ORF">GOODEAATRI_008656</name>
</gene>
<comment type="caution">
    <text evidence="2">The sequence shown here is derived from an EMBL/GenBank/DDBJ whole genome shotgun (WGS) entry which is preliminary data.</text>
</comment>
<evidence type="ECO:0000313" key="3">
    <source>
        <dbReference type="Proteomes" id="UP001476798"/>
    </source>
</evidence>
<feature type="non-terminal residue" evidence="2">
    <location>
        <position position="63"/>
    </location>
</feature>
<dbReference type="Proteomes" id="UP001476798">
    <property type="component" value="Unassembled WGS sequence"/>
</dbReference>
<dbReference type="Pfam" id="PF15273">
    <property type="entry name" value="NHS"/>
    <property type="match status" value="1"/>
</dbReference>
<keyword evidence="3" id="KW-1185">Reference proteome</keyword>
<dbReference type="InterPro" id="IPR024845">
    <property type="entry name" value="NHS-like"/>
</dbReference>
<dbReference type="EMBL" id="JAHRIO010040446">
    <property type="protein sequence ID" value="MEQ2171242.1"/>
    <property type="molecule type" value="Genomic_DNA"/>
</dbReference>
<organism evidence="2 3">
    <name type="scientific">Goodea atripinnis</name>
    <dbReference type="NCBI Taxonomy" id="208336"/>
    <lineage>
        <taxon>Eukaryota</taxon>
        <taxon>Metazoa</taxon>
        <taxon>Chordata</taxon>
        <taxon>Craniata</taxon>
        <taxon>Vertebrata</taxon>
        <taxon>Euteleostomi</taxon>
        <taxon>Actinopterygii</taxon>
        <taxon>Neopterygii</taxon>
        <taxon>Teleostei</taxon>
        <taxon>Neoteleostei</taxon>
        <taxon>Acanthomorphata</taxon>
        <taxon>Ovalentaria</taxon>
        <taxon>Atherinomorphae</taxon>
        <taxon>Cyprinodontiformes</taxon>
        <taxon>Goodeidae</taxon>
        <taxon>Goodea</taxon>
    </lineage>
</organism>
<feature type="region of interest" description="Disordered" evidence="1">
    <location>
        <begin position="1"/>
        <end position="29"/>
    </location>
</feature>